<evidence type="ECO:0000256" key="2">
    <source>
        <dbReference type="HAMAP-Rule" id="MF_01212"/>
    </source>
</evidence>
<feature type="region of interest" description="Disordered" evidence="3">
    <location>
        <begin position="1"/>
        <end position="33"/>
    </location>
</feature>
<proteinExistence type="inferred from homology"/>
<dbReference type="CDD" id="cd00077">
    <property type="entry name" value="HDc"/>
    <property type="match status" value="1"/>
</dbReference>
<dbReference type="EMBL" id="JAAGBB010000016">
    <property type="protein sequence ID" value="MBR0665558.1"/>
    <property type="molecule type" value="Genomic_DNA"/>
</dbReference>
<dbReference type="NCBIfam" id="NF002326">
    <property type="entry name" value="PRK01286.1-1"/>
    <property type="match status" value="1"/>
</dbReference>
<dbReference type="InterPro" id="IPR006261">
    <property type="entry name" value="dGTPase"/>
</dbReference>
<feature type="domain" description="HD" evidence="4">
    <location>
        <begin position="65"/>
        <end position="200"/>
    </location>
</feature>
<evidence type="ECO:0000256" key="1">
    <source>
        <dbReference type="ARBA" id="ARBA00022801"/>
    </source>
</evidence>
<keyword evidence="6" id="KW-1185">Reference proteome</keyword>
<name>A0ABS5EZA0_9PROT</name>
<comment type="similarity">
    <text evidence="2">Belongs to the dGTPase family. Type 2 subfamily.</text>
</comment>
<dbReference type="NCBIfam" id="NF002328">
    <property type="entry name" value="PRK01286.1-3"/>
    <property type="match status" value="1"/>
</dbReference>
<dbReference type="PANTHER" id="PTHR11373">
    <property type="entry name" value="DEOXYNUCLEOSIDE TRIPHOSPHATE TRIPHOSPHOHYDROLASE"/>
    <property type="match status" value="1"/>
</dbReference>
<dbReference type="InterPro" id="IPR023023">
    <property type="entry name" value="dNTPase_2"/>
</dbReference>
<dbReference type="NCBIfam" id="TIGR01353">
    <property type="entry name" value="dGTP_triPase"/>
    <property type="match status" value="1"/>
</dbReference>
<dbReference type="InterPro" id="IPR026875">
    <property type="entry name" value="PHydrolase_assoc_dom"/>
</dbReference>
<dbReference type="Proteomes" id="UP001196870">
    <property type="component" value="Unassembled WGS sequence"/>
</dbReference>
<dbReference type="InterPro" id="IPR050135">
    <property type="entry name" value="dGTPase-like"/>
</dbReference>
<dbReference type="Pfam" id="PF13286">
    <property type="entry name" value="HD_assoc"/>
    <property type="match status" value="1"/>
</dbReference>
<dbReference type="InterPro" id="IPR006674">
    <property type="entry name" value="HD_domain"/>
</dbReference>
<dbReference type="Gene3D" id="1.10.3210.10">
    <property type="entry name" value="Hypothetical protein af1432"/>
    <property type="match status" value="1"/>
</dbReference>
<sequence length="384" mass="42620">MSSQRAPWAVQPETSRGRLHPEPAGDSRSPFQRDRDRIIHATAFRRLQYKTQVFVFHEGDHFRTRLTHSIEVAQIARSIARRLALDEDMAEALALAHDLGHPPFGHAGEEALDAMMKPYGGFSHNAQSLRAVTLLEARYAAFDGLNLTWETLEGLAKHNGPVRSPPPYIAEYDRLHPLDLASHASAEAQVAAIADDIAYNNHDLDDGLRARLFTFDEVAALPLLGEALADARDAAPGAPPERLAPEMIRRVINRMVIDVVAEAGRRIAALAPRSAADIRAAADPVIAFSDTMAEANKVVRRFLFTRMYRHWRVNRSMAKSRRVLQLLFTLLHGSPQMLPAAWQARAGDAGSRDCALTVCDYIAGMTDRFALEEHRRLTDPDIPG</sequence>
<feature type="compositionally biased region" description="Basic and acidic residues" evidence="3">
    <location>
        <begin position="15"/>
        <end position="33"/>
    </location>
</feature>
<dbReference type="InterPro" id="IPR003607">
    <property type="entry name" value="HD/PDEase_dom"/>
</dbReference>
<dbReference type="HAMAP" id="MF_01212">
    <property type="entry name" value="dGTPase_type2"/>
    <property type="match status" value="1"/>
</dbReference>
<gene>
    <name evidence="5" type="ORF">GXW71_14450</name>
</gene>
<dbReference type="SMART" id="SM00471">
    <property type="entry name" value="HDc"/>
    <property type="match status" value="1"/>
</dbReference>
<comment type="caution">
    <text evidence="5">The sequence shown here is derived from an EMBL/GenBank/DDBJ whole genome shotgun (WGS) entry which is preliminary data.</text>
</comment>
<dbReference type="RefSeq" id="WP_211853233.1">
    <property type="nucleotide sequence ID" value="NZ_JAAGBB010000016.1"/>
</dbReference>
<dbReference type="PROSITE" id="PS51831">
    <property type="entry name" value="HD"/>
    <property type="match status" value="1"/>
</dbReference>
<evidence type="ECO:0000259" key="4">
    <source>
        <dbReference type="PROSITE" id="PS51831"/>
    </source>
</evidence>
<reference evidence="6" key="1">
    <citation type="journal article" date="2021" name="Syst. Appl. Microbiol.">
        <title>Roseomonas hellenica sp. nov., isolated from roots of wild-growing Alkanna tinctoria.</title>
        <authorList>
            <person name="Rat A."/>
            <person name="Naranjo H.D."/>
            <person name="Lebbe L."/>
            <person name="Cnockaert M."/>
            <person name="Krigas N."/>
            <person name="Grigoriadou K."/>
            <person name="Maloupa E."/>
            <person name="Willems A."/>
        </authorList>
    </citation>
    <scope>NUCLEOTIDE SEQUENCE [LARGE SCALE GENOMIC DNA]</scope>
    <source>
        <strain evidence="6">LMG 31523</strain>
    </source>
</reference>
<organism evidence="5 6">
    <name type="scientific">Plastoroseomonas hellenica</name>
    <dbReference type="NCBI Taxonomy" id="2687306"/>
    <lineage>
        <taxon>Bacteria</taxon>
        <taxon>Pseudomonadati</taxon>
        <taxon>Pseudomonadota</taxon>
        <taxon>Alphaproteobacteria</taxon>
        <taxon>Acetobacterales</taxon>
        <taxon>Acetobacteraceae</taxon>
        <taxon>Plastoroseomonas</taxon>
    </lineage>
</organism>
<evidence type="ECO:0000313" key="6">
    <source>
        <dbReference type="Proteomes" id="UP001196870"/>
    </source>
</evidence>
<dbReference type="Pfam" id="PF01966">
    <property type="entry name" value="HD"/>
    <property type="match status" value="1"/>
</dbReference>
<accession>A0ABS5EZA0</accession>
<dbReference type="SUPFAM" id="SSF109604">
    <property type="entry name" value="HD-domain/PDEase-like"/>
    <property type="match status" value="1"/>
</dbReference>
<evidence type="ECO:0000313" key="5">
    <source>
        <dbReference type="EMBL" id="MBR0665558.1"/>
    </source>
</evidence>
<dbReference type="PANTHER" id="PTHR11373:SF43">
    <property type="entry name" value="DEOXYGUANOSINETRIPHOSPHATE TRIPHOSPHOHYDROLASE-LIKE PROTEIN"/>
    <property type="match status" value="1"/>
</dbReference>
<keyword evidence="1 2" id="KW-0378">Hydrolase</keyword>
<evidence type="ECO:0000256" key="3">
    <source>
        <dbReference type="SAM" id="MobiDB-lite"/>
    </source>
</evidence>
<protein>
    <recommendedName>
        <fullName evidence="2">Deoxyguanosinetriphosphate triphosphohydrolase-like protein</fullName>
    </recommendedName>
</protein>